<gene>
    <name evidence="1" type="ORF">M9458_011226</name>
</gene>
<protein>
    <submittedName>
        <fullName evidence="1">Uncharacterized protein</fullName>
    </submittedName>
</protein>
<keyword evidence="2" id="KW-1185">Reference proteome</keyword>
<feature type="non-terminal residue" evidence="1">
    <location>
        <position position="49"/>
    </location>
</feature>
<dbReference type="EMBL" id="JAMKFB020000005">
    <property type="protein sequence ID" value="KAL0192930.1"/>
    <property type="molecule type" value="Genomic_DNA"/>
</dbReference>
<sequence length="49" mass="6056">VNYEYQLCNIDDCPKHFEDFRAQQCQLRNSHFEYQNAKHHWLSYEHPDG</sequence>
<accession>A0ABD0R360</accession>
<proteinExistence type="predicted"/>
<feature type="non-terminal residue" evidence="1">
    <location>
        <position position="1"/>
    </location>
</feature>
<name>A0ABD0R360_CIRMR</name>
<evidence type="ECO:0000313" key="2">
    <source>
        <dbReference type="Proteomes" id="UP001529510"/>
    </source>
</evidence>
<organism evidence="1 2">
    <name type="scientific">Cirrhinus mrigala</name>
    <name type="common">Mrigala</name>
    <dbReference type="NCBI Taxonomy" id="683832"/>
    <lineage>
        <taxon>Eukaryota</taxon>
        <taxon>Metazoa</taxon>
        <taxon>Chordata</taxon>
        <taxon>Craniata</taxon>
        <taxon>Vertebrata</taxon>
        <taxon>Euteleostomi</taxon>
        <taxon>Actinopterygii</taxon>
        <taxon>Neopterygii</taxon>
        <taxon>Teleostei</taxon>
        <taxon>Ostariophysi</taxon>
        <taxon>Cypriniformes</taxon>
        <taxon>Cyprinidae</taxon>
        <taxon>Labeoninae</taxon>
        <taxon>Labeonini</taxon>
        <taxon>Cirrhinus</taxon>
    </lineage>
</organism>
<comment type="caution">
    <text evidence="1">The sequence shown here is derived from an EMBL/GenBank/DDBJ whole genome shotgun (WGS) entry which is preliminary data.</text>
</comment>
<evidence type="ECO:0000313" key="1">
    <source>
        <dbReference type="EMBL" id="KAL0192930.1"/>
    </source>
</evidence>
<dbReference type="AlphaFoldDB" id="A0ABD0R360"/>
<reference evidence="1 2" key="1">
    <citation type="submission" date="2024-05" db="EMBL/GenBank/DDBJ databases">
        <title>Genome sequencing and assembly of Indian major carp, Cirrhinus mrigala (Hamilton, 1822).</title>
        <authorList>
            <person name="Mohindra V."/>
            <person name="Chowdhury L.M."/>
            <person name="Lal K."/>
            <person name="Jena J.K."/>
        </authorList>
    </citation>
    <scope>NUCLEOTIDE SEQUENCE [LARGE SCALE GENOMIC DNA]</scope>
    <source>
        <strain evidence="1">CM1030</strain>
        <tissue evidence="1">Blood</tissue>
    </source>
</reference>
<dbReference type="Proteomes" id="UP001529510">
    <property type="component" value="Unassembled WGS sequence"/>
</dbReference>